<feature type="transmembrane region" description="Helical" evidence="2">
    <location>
        <begin position="28"/>
        <end position="49"/>
    </location>
</feature>
<proteinExistence type="predicted"/>
<organism evidence="3 4">
    <name type="scientific">Olea europaea subsp. europaea</name>
    <dbReference type="NCBI Taxonomy" id="158383"/>
    <lineage>
        <taxon>Eukaryota</taxon>
        <taxon>Viridiplantae</taxon>
        <taxon>Streptophyta</taxon>
        <taxon>Embryophyta</taxon>
        <taxon>Tracheophyta</taxon>
        <taxon>Spermatophyta</taxon>
        <taxon>Magnoliopsida</taxon>
        <taxon>eudicotyledons</taxon>
        <taxon>Gunneridae</taxon>
        <taxon>Pentapetalae</taxon>
        <taxon>asterids</taxon>
        <taxon>lamiids</taxon>
        <taxon>Lamiales</taxon>
        <taxon>Oleaceae</taxon>
        <taxon>Oleeae</taxon>
        <taxon>Olea</taxon>
    </lineage>
</organism>
<keyword evidence="2" id="KW-1133">Transmembrane helix</keyword>
<dbReference type="AlphaFoldDB" id="A0A8S0VC16"/>
<evidence type="ECO:0000313" key="4">
    <source>
        <dbReference type="Proteomes" id="UP000594638"/>
    </source>
</evidence>
<dbReference type="Proteomes" id="UP000594638">
    <property type="component" value="Unassembled WGS sequence"/>
</dbReference>
<keyword evidence="2" id="KW-0472">Membrane</keyword>
<evidence type="ECO:0000256" key="2">
    <source>
        <dbReference type="SAM" id="Phobius"/>
    </source>
</evidence>
<dbReference type="EMBL" id="CACTIH010009295">
    <property type="protein sequence ID" value="CAA3029216.1"/>
    <property type="molecule type" value="Genomic_DNA"/>
</dbReference>
<evidence type="ECO:0000256" key="1">
    <source>
        <dbReference type="SAM" id="MobiDB-lite"/>
    </source>
</evidence>
<keyword evidence="4" id="KW-1185">Reference proteome</keyword>
<feature type="region of interest" description="Disordered" evidence="1">
    <location>
        <begin position="1"/>
        <end position="22"/>
    </location>
</feature>
<keyword evidence="2" id="KW-0812">Transmembrane</keyword>
<dbReference type="Gramene" id="OE9A048597T1">
    <property type="protein sequence ID" value="OE9A048597C1"/>
    <property type="gene ID" value="OE9A048597"/>
</dbReference>
<gene>
    <name evidence="3" type="ORF">OLEA9_A048597</name>
</gene>
<accession>A0A8S0VC16</accession>
<reference evidence="3 4" key="1">
    <citation type="submission" date="2019-12" db="EMBL/GenBank/DDBJ databases">
        <authorList>
            <person name="Alioto T."/>
            <person name="Alioto T."/>
            <person name="Gomez Garrido J."/>
        </authorList>
    </citation>
    <scope>NUCLEOTIDE SEQUENCE [LARGE SCALE GENOMIC DNA]</scope>
</reference>
<evidence type="ECO:0000313" key="3">
    <source>
        <dbReference type="EMBL" id="CAA3029216.1"/>
    </source>
</evidence>
<comment type="caution">
    <text evidence="3">The sequence shown here is derived from an EMBL/GenBank/DDBJ whole genome shotgun (WGS) entry which is preliminary data.</text>
</comment>
<sequence>MPSPPPHKTTFKPKKSPPTRTTSASCTVVQGFCFVLIGGVGLLHTDWYSALPMKSLLRRHHRHFTTTNSGDSQREKCCAAGDLLRGGVRYSASASLYPLHYSLIESTGHVKASATNVERGEIGRSEAVVYV</sequence>
<protein>
    <submittedName>
        <fullName evidence="3">Uncharacterized protein</fullName>
    </submittedName>
</protein>
<name>A0A8S0VC16_OLEEU</name>